<evidence type="ECO:0000256" key="1">
    <source>
        <dbReference type="ARBA" id="ARBA00022553"/>
    </source>
</evidence>
<dbReference type="Proteomes" id="UP001171945">
    <property type="component" value="Unassembled WGS sequence"/>
</dbReference>
<evidence type="ECO:0000256" key="5">
    <source>
        <dbReference type="ARBA" id="ARBA00023163"/>
    </source>
</evidence>
<dbReference type="InterPro" id="IPR011006">
    <property type="entry name" value="CheY-like_superfamily"/>
</dbReference>
<feature type="domain" description="Response regulatory" evidence="8">
    <location>
        <begin position="7"/>
        <end position="123"/>
    </location>
</feature>
<proteinExistence type="predicted"/>
<dbReference type="SUPFAM" id="SSF52172">
    <property type="entry name" value="CheY-like"/>
    <property type="match status" value="1"/>
</dbReference>
<evidence type="ECO:0000313" key="10">
    <source>
        <dbReference type="Proteomes" id="UP001171945"/>
    </source>
</evidence>
<keyword evidence="2" id="KW-0902">Two-component regulatory system</keyword>
<dbReference type="PANTHER" id="PTHR48111:SF1">
    <property type="entry name" value="TWO-COMPONENT RESPONSE REGULATOR ORR33"/>
    <property type="match status" value="1"/>
</dbReference>
<evidence type="ECO:0000256" key="7">
    <source>
        <dbReference type="SAM" id="Coils"/>
    </source>
</evidence>
<feature type="coiled-coil region" evidence="7">
    <location>
        <begin position="129"/>
        <end position="177"/>
    </location>
</feature>
<evidence type="ECO:0000256" key="2">
    <source>
        <dbReference type="ARBA" id="ARBA00023012"/>
    </source>
</evidence>
<evidence type="ECO:0000259" key="8">
    <source>
        <dbReference type="PROSITE" id="PS50110"/>
    </source>
</evidence>
<evidence type="ECO:0000256" key="3">
    <source>
        <dbReference type="ARBA" id="ARBA00023015"/>
    </source>
</evidence>
<evidence type="ECO:0000256" key="4">
    <source>
        <dbReference type="ARBA" id="ARBA00023125"/>
    </source>
</evidence>
<comment type="caution">
    <text evidence="9">The sequence shown here is derived from an EMBL/GenBank/DDBJ whole genome shotgun (WGS) entry which is preliminary data.</text>
</comment>
<dbReference type="InterPro" id="IPR001789">
    <property type="entry name" value="Sig_transdc_resp-reg_receiver"/>
</dbReference>
<keyword evidence="5" id="KW-0804">Transcription</keyword>
<dbReference type="InterPro" id="IPR039420">
    <property type="entry name" value="WalR-like"/>
</dbReference>
<protein>
    <submittedName>
        <fullName evidence="9">Response regulator</fullName>
    </submittedName>
</protein>
<dbReference type="Gene3D" id="3.40.50.2300">
    <property type="match status" value="1"/>
</dbReference>
<keyword evidence="10" id="KW-1185">Reference proteome</keyword>
<evidence type="ECO:0000313" key="9">
    <source>
        <dbReference type="EMBL" id="MDM8562484.1"/>
    </source>
</evidence>
<accession>A0ABT7VS37</accession>
<keyword evidence="7" id="KW-0175">Coiled coil</keyword>
<keyword evidence="3" id="KW-0805">Transcription regulation</keyword>
<dbReference type="PANTHER" id="PTHR48111">
    <property type="entry name" value="REGULATOR OF RPOS"/>
    <property type="match status" value="1"/>
</dbReference>
<sequence>MTKKVANILIVDDMLANRDALCNLTKAFGHTAILAEDGLMALKKIKEQAIDLVLLDIMMPEIDGYEVLSHIKDDVTLQDIPVIMITALDEMDSAVNCIKMGADDYLTKPFKTVLLRAKIGACLERKFWHDKEKDYLRQIEESNEKLEERVREKTQELAMLNKRLQLLEKAKRDALKLIYYRFQNSLQGLFKKTVQPPLEEANELMETVKQSFQLTKVEPKTVMYVFELKTIGEILKKTIELTSTFAQSRHVHFGAVPDCGGQTLNQVALDATPTPWVDEWNNEISYSKTVTWINIADGGENNEQKELCAEAFQIFP</sequence>
<reference evidence="9" key="1">
    <citation type="submission" date="2023-06" db="EMBL/GenBank/DDBJ databases">
        <title>Uncultivated large filamentous bacteria from sulfidic sediments reveal new species and different genomic features in energy metabolism and defense.</title>
        <authorList>
            <person name="Fonseca A."/>
        </authorList>
    </citation>
    <scope>NUCLEOTIDE SEQUENCE</scope>
    <source>
        <strain evidence="9">HSG4</strain>
    </source>
</reference>
<name>A0ABT7VS37_9GAMM</name>
<dbReference type="EMBL" id="JAUCGM010000171">
    <property type="protein sequence ID" value="MDM8562484.1"/>
    <property type="molecule type" value="Genomic_DNA"/>
</dbReference>
<dbReference type="Pfam" id="PF00072">
    <property type="entry name" value="Response_reg"/>
    <property type="match status" value="1"/>
</dbReference>
<feature type="modified residue" description="4-aspartylphosphate" evidence="6">
    <location>
        <position position="56"/>
    </location>
</feature>
<dbReference type="SMART" id="SM00448">
    <property type="entry name" value="REC"/>
    <property type="match status" value="1"/>
</dbReference>
<dbReference type="PROSITE" id="PS50110">
    <property type="entry name" value="RESPONSE_REGULATORY"/>
    <property type="match status" value="1"/>
</dbReference>
<keyword evidence="1 6" id="KW-0597">Phosphoprotein</keyword>
<keyword evidence="4" id="KW-0238">DNA-binding</keyword>
<gene>
    <name evidence="9" type="ORF">QUF54_03935</name>
</gene>
<evidence type="ECO:0000256" key="6">
    <source>
        <dbReference type="PROSITE-ProRule" id="PRU00169"/>
    </source>
</evidence>
<organism evidence="9 10">
    <name type="scientific">Candidatus Marithioploca araucensis</name>
    <dbReference type="NCBI Taxonomy" id="70273"/>
    <lineage>
        <taxon>Bacteria</taxon>
        <taxon>Pseudomonadati</taxon>
        <taxon>Pseudomonadota</taxon>
        <taxon>Gammaproteobacteria</taxon>
        <taxon>Thiotrichales</taxon>
        <taxon>Thiotrichaceae</taxon>
        <taxon>Candidatus Marithioploca</taxon>
    </lineage>
</organism>